<protein>
    <submittedName>
        <fullName evidence="1">Macaca fascicularis brain cDNA clone: QtrA-15436, similar to human tripartite motif-containing 36 (TRIM36), mRNA, RefSeq: NM_018700.2</fullName>
    </submittedName>
</protein>
<organism evidence="1">
    <name type="scientific">Macaca fascicularis</name>
    <name type="common">Crab-eating macaque</name>
    <name type="synonym">Cynomolgus monkey</name>
    <dbReference type="NCBI Taxonomy" id="9541"/>
    <lineage>
        <taxon>Eukaryota</taxon>
        <taxon>Metazoa</taxon>
        <taxon>Chordata</taxon>
        <taxon>Craniata</taxon>
        <taxon>Vertebrata</taxon>
        <taxon>Euteleostomi</taxon>
        <taxon>Mammalia</taxon>
        <taxon>Eutheria</taxon>
        <taxon>Euarchontoglires</taxon>
        <taxon>Primates</taxon>
        <taxon>Haplorrhini</taxon>
        <taxon>Catarrhini</taxon>
        <taxon>Cercopithecidae</taxon>
        <taxon>Cercopithecinae</taxon>
        <taxon>Macaca</taxon>
    </lineage>
</organism>
<reference evidence="1" key="1">
    <citation type="journal article" date="2007" name="PLoS Biol.">
        <title>Rate of evolution in brain-expressed genes in humans and other primates.</title>
        <authorList>
            <person name="Wang H.-Y."/>
            <person name="Chien H.-C."/>
            <person name="Osada N."/>
            <person name="Hashimoto K."/>
            <person name="Sugano S."/>
            <person name="Gojobori T."/>
            <person name="Chou C.-K."/>
            <person name="Tsai S.-F."/>
            <person name="Wu C.-I."/>
            <person name="Shen C.-K.J."/>
        </authorList>
    </citation>
    <scope>NUCLEOTIDE SEQUENCE</scope>
</reference>
<sequence>MQCYVDHCAIKLLKSHLWLSLILKPCTSTYHVDIFKYEALTGIG</sequence>
<dbReference type="EMBL" id="AB174210">
    <property type="protein sequence ID" value="BAE91272.1"/>
    <property type="molecule type" value="mRNA"/>
</dbReference>
<name>I7G8Z7_MACFA</name>
<evidence type="ECO:0000313" key="1">
    <source>
        <dbReference type="EMBL" id="BAE91272.1"/>
    </source>
</evidence>
<dbReference type="AlphaFoldDB" id="I7G8Z7"/>
<accession>I7G8Z7</accession>
<proteinExistence type="evidence at transcript level"/>